<dbReference type="STRING" id="2754.EH55_00410"/>
<gene>
    <name evidence="1" type="ORF">EH55_00410</name>
</gene>
<dbReference type="EMBL" id="JMKI01000012">
    <property type="protein sequence ID" value="KEJ92903.1"/>
    <property type="molecule type" value="Genomic_DNA"/>
</dbReference>
<dbReference type="Proteomes" id="UP000027665">
    <property type="component" value="Unassembled WGS sequence"/>
</dbReference>
<dbReference type="GeneID" id="90983017"/>
<dbReference type="AlphaFoldDB" id="A0A073IRB9"/>
<dbReference type="SUPFAM" id="SSF51735">
    <property type="entry name" value="NAD(P)-binding Rossmann-fold domains"/>
    <property type="match status" value="1"/>
</dbReference>
<reference evidence="1 2" key="1">
    <citation type="submission" date="2014-04" db="EMBL/GenBank/DDBJ databases">
        <title>Draft Genome Sequence of Synergistes jonesii.</title>
        <authorList>
            <person name="Coil D.A."/>
            <person name="Eisen J.A."/>
            <person name="Holland-Moritz H.E."/>
        </authorList>
    </citation>
    <scope>NUCLEOTIDE SEQUENCE [LARGE SCALE GENOMIC DNA]</scope>
    <source>
        <strain evidence="1 2">78-1</strain>
    </source>
</reference>
<name>A0A073IRB9_9BACT</name>
<comment type="caution">
    <text evidence="1">The sequence shown here is derived from an EMBL/GenBank/DDBJ whole genome shotgun (WGS) entry which is preliminary data.</text>
</comment>
<dbReference type="InterPro" id="IPR002347">
    <property type="entry name" value="SDR_fam"/>
</dbReference>
<evidence type="ECO:0000313" key="1">
    <source>
        <dbReference type="EMBL" id="KEJ92903.1"/>
    </source>
</evidence>
<dbReference type="RefSeq" id="WP_037974909.1">
    <property type="nucleotide sequence ID" value="NZ_JMKI01000012.1"/>
</dbReference>
<organism evidence="1 2">
    <name type="scientific">Synergistes jonesii</name>
    <dbReference type="NCBI Taxonomy" id="2754"/>
    <lineage>
        <taxon>Bacteria</taxon>
        <taxon>Thermotogati</taxon>
        <taxon>Synergistota</taxon>
        <taxon>Synergistia</taxon>
        <taxon>Synergistales</taxon>
        <taxon>Synergistaceae</taxon>
        <taxon>Synergistes</taxon>
    </lineage>
</organism>
<protein>
    <recommendedName>
        <fullName evidence="3">3-ketoacyl-ACP reductase</fullName>
    </recommendedName>
</protein>
<sequence>MGTQKIYANDRWREALPKIPARRLAEPSEIAEVIHFLCSEESRYISGDVVNINGGMLMN</sequence>
<proteinExistence type="predicted"/>
<evidence type="ECO:0008006" key="3">
    <source>
        <dbReference type="Google" id="ProtNLM"/>
    </source>
</evidence>
<dbReference type="OrthoDB" id="9803333at2"/>
<dbReference type="Gene3D" id="3.40.50.720">
    <property type="entry name" value="NAD(P)-binding Rossmann-like Domain"/>
    <property type="match status" value="1"/>
</dbReference>
<dbReference type="InterPro" id="IPR036291">
    <property type="entry name" value="NAD(P)-bd_dom_sf"/>
</dbReference>
<accession>A0A073IRB9</accession>
<dbReference type="Pfam" id="PF13561">
    <property type="entry name" value="adh_short_C2"/>
    <property type="match status" value="1"/>
</dbReference>
<evidence type="ECO:0000313" key="2">
    <source>
        <dbReference type="Proteomes" id="UP000027665"/>
    </source>
</evidence>
<keyword evidence="2" id="KW-1185">Reference proteome</keyword>